<name>A0A0J9E2U6_9RHOB</name>
<accession>A0A0J9E2U6</accession>
<dbReference type="OrthoDB" id="5242510at2"/>
<dbReference type="STRING" id="1675527.AIOL_002132"/>
<proteinExistence type="predicted"/>
<reference evidence="1 2" key="1">
    <citation type="submission" date="2015-06" db="EMBL/GenBank/DDBJ databases">
        <title>Draft genome sequence of an Alphaproteobacteria species associated to the Mediterranean sponge Oscarella lobularis.</title>
        <authorList>
            <person name="Jourda C."/>
            <person name="Santini S."/>
            <person name="Claverie J.-M."/>
        </authorList>
    </citation>
    <scope>NUCLEOTIDE SEQUENCE [LARGE SCALE GENOMIC DNA]</scope>
    <source>
        <strain evidence="1">IGS</strain>
    </source>
</reference>
<dbReference type="PATRIC" id="fig|1675527.3.peg.2246"/>
<evidence type="ECO:0000313" key="2">
    <source>
        <dbReference type="Proteomes" id="UP000037178"/>
    </source>
</evidence>
<dbReference type="AlphaFoldDB" id="A0A0J9E2U6"/>
<gene>
    <name evidence="1" type="ORF">AIOL_002132</name>
</gene>
<sequence>MKIQPNPILQRALLDPPWSFPNGAKLPGTGPVARDDWMRVDDAFADQMALRERLIAQATGAVHALLPKGRAAADELLEMALAVLRARDGFQVAEAAVTRPDGVTVALERAEPLMTLGRLVQEDFCLLDKQGSEHVLTGAILCFPASWSLAEKIGRPLVGIHEPVESYDENVATRVQRLFNALHADRPIMRANCLPYADFELFQPRPEDARRSRPIKAEAVFIRAERQCLLRLPRTGAVAFSIHTSVVHRDAMDAAERAALASHLAEHTHLLGEERGTVG</sequence>
<evidence type="ECO:0000313" key="1">
    <source>
        <dbReference type="EMBL" id="KMW57171.1"/>
    </source>
</evidence>
<dbReference type="Pfam" id="PF11927">
    <property type="entry name" value="HODM_asu-like"/>
    <property type="match status" value="1"/>
</dbReference>
<organism evidence="1 2">
    <name type="scientific">Candidatus Rhodobacter oscarellae</name>
    <dbReference type="NCBI Taxonomy" id="1675527"/>
    <lineage>
        <taxon>Bacteria</taxon>
        <taxon>Pseudomonadati</taxon>
        <taxon>Pseudomonadota</taxon>
        <taxon>Alphaproteobacteria</taxon>
        <taxon>Rhodobacterales</taxon>
        <taxon>Rhodobacter group</taxon>
        <taxon>Rhodobacter</taxon>
    </lineage>
</organism>
<dbReference type="Proteomes" id="UP000037178">
    <property type="component" value="Unassembled WGS sequence"/>
</dbReference>
<protein>
    <recommendedName>
        <fullName evidence="3">DUF3445 domain-containing protein</fullName>
    </recommendedName>
</protein>
<comment type="caution">
    <text evidence="1">The sequence shown here is derived from an EMBL/GenBank/DDBJ whole genome shotgun (WGS) entry which is preliminary data.</text>
</comment>
<evidence type="ECO:0008006" key="3">
    <source>
        <dbReference type="Google" id="ProtNLM"/>
    </source>
</evidence>
<keyword evidence="2" id="KW-1185">Reference proteome</keyword>
<dbReference type="EMBL" id="LFTY01000002">
    <property type="protein sequence ID" value="KMW57171.1"/>
    <property type="molecule type" value="Genomic_DNA"/>
</dbReference>
<dbReference type="InterPro" id="IPR021848">
    <property type="entry name" value="HODM_asu-like"/>
</dbReference>
<dbReference type="RefSeq" id="WP_082152534.1">
    <property type="nucleotide sequence ID" value="NZ_LFTY01000002.1"/>
</dbReference>